<proteinExistence type="predicted"/>
<evidence type="ECO:0000313" key="2">
    <source>
        <dbReference type="EMBL" id="RFZ34433.1"/>
    </source>
</evidence>
<name>A0A3E2MPW3_MYCMR</name>
<dbReference type="EMBL" id="PEDF01000180">
    <property type="protein sequence ID" value="RFZ34433.1"/>
    <property type="molecule type" value="Genomic_DNA"/>
</dbReference>
<gene>
    <name evidence="2" type="ORF">DAVIS_04756</name>
</gene>
<dbReference type="PANTHER" id="PTHR43252:SF4">
    <property type="entry name" value="TRANSCRIPTIONAL REGULATORY PROTEIN"/>
    <property type="match status" value="1"/>
</dbReference>
<accession>A0A3E2MPW3</accession>
<evidence type="ECO:0000313" key="3">
    <source>
        <dbReference type="Proteomes" id="UP000257451"/>
    </source>
</evidence>
<dbReference type="PANTHER" id="PTHR43252">
    <property type="entry name" value="TRANSCRIPTIONAL REGULATOR YQJI"/>
    <property type="match status" value="1"/>
</dbReference>
<dbReference type="AlphaFoldDB" id="A0A3E2MPW3"/>
<comment type="caution">
    <text evidence="2">The sequence shown here is derived from an EMBL/GenBank/DDBJ whole genome shotgun (WGS) entry which is preliminary data.</text>
</comment>
<feature type="domain" description="Transcription regulator PadR N-terminal" evidence="1">
    <location>
        <begin position="12"/>
        <end position="83"/>
    </location>
</feature>
<dbReference type="InterPro" id="IPR036388">
    <property type="entry name" value="WH-like_DNA-bd_sf"/>
</dbReference>
<sequence length="205" mass="23079">MTPQPTASSFAVLGLLGVQPWTAYELVAQSKRSLHWFWPRSERHLYAELKRLVERGHAEAHVEGGRRRRTRYTITPAGRAALQAWLGTEPAPPTLEIEGLLRVMLADQGNMDDLRAAVEATARQARTLRAEGLPLVAELLATGGPFPQRLHLNERLVSFYSDFNNLLLRWCEETLADIETWQGTRDIGLTPSGRQRLVRAISEHP</sequence>
<dbReference type="InterPro" id="IPR036390">
    <property type="entry name" value="WH_DNA-bd_sf"/>
</dbReference>
<dbReference type="SUPFAM" id="SSF46785">
    <property type="entry name" value="Winged helix' DNA-binding domain"/>
    <property type="match status" value="1"/>
</dbReference>
<protein>
    <submittedName>
        <fullName evidence="2">Transcriptional regulator PadR-like family protein</fullName>
    </submittedName>
</protein>
<evidence type="ECO:0000259" key="1">
    <source>
        <dbReference type="Pfam" id="PF03551"/>
    </source>
</evidence>
<dbReference type="Proteomes" id="UP000257451">
    <property type="component" value="Unassembled WGS sequence"/>
</dbReference>
<reference evidence="2 3" key="1">
    <citation type="journal article" date="2018" name="Sci. Rep.">
        <title>Extensive genomic diversity among Mycobacterium marinum strains revealed by whole genome sequencing.</title>
        <authorList>
            <person name="Das S."/>
            <person name="Pettersson B.M."/>
            <person name="Behra P.R."/>
            <person name="Mallick A."/>
            <person name="Cheramie M."/>
            <person name="Ramesh M."/>
            <person name="Shirreff L."/>
            <person name="DuCote T."/>
            <person name="Dasgupta S."/>
            <person name="Ennis D.G."/>
            <person name="Kirsebom L.A."/>
        </authorList>
    </citation>
    <scope>NUCLEOTIDE SEQUENCE [LARGE SCALE GENOMIC DNA]</scope>
    <source>
        <strain evidence="2 3">Davis1</strain>
    </source>
</reference>
<dbReference type="GeneID" id="34342688"/>
<dbReference type="InterPro" id="IPR005149">
    <property type="entry name" value="Tscrpt_reg_PadR_N"/>
</dbReference>
<dbReference type="Gene3D" id="1.10.10.10">
    <property type="entry name" value="Winged helix-like DNA-binding domain superfamily/Winged helix DNA-binding domain"/>
    <property type="match status" value="1"/>
</dbReference>
<organism evidence="2 3">
    <name type="scientific">Mycobacterium marinum</name>
    <dbReference type="NCBI Taxonomy" id="1781"/>
    <lineage>
        <taxon>Bacteria</taxon>
        <taxon>Bacillati</taxon>
        <taxon>Actinomycetota</taxon>
        <taxon>Actinomycetes</taxon>
        <taxon>Mycobacteriales</taxon>
        <taxon>Mycobacteriaceae</taxon>
        <taxon>Mycobacterium</taxon>
        <taxon>Mycobacterium ulcerans group</taxon>
    </lineage>
</organism>
<dbReference type="RefSeq" id="WP_036457441.1">
    <property type="nucleotide sequence ID" value="NZ_CAXLAF010000022.1"/>
</dbReference>
<dbReference type="Pfam" id="PF03551">
    <property type="entry name" value="PadR"/>
    <property type="match status" value="1"/>
</dbReference>